<dbReference type="InterPro" id="IPR000182">
    <property type="entry name" value="GNAT_dom"/>
</dbReference>
<comment type="similarity">
    <text evidence="3">Belongs to the acetyltransferase family. ARD1 subfamily.</text>
</comment>
<keyword evidence="6" id="KW-1185">Reference proteome</keyword>
<sequence>MVCIRRATINDLLAMQACNLFCLPENYQLQIYLYHIISWPQLLYVAEDYNGKIVGYVLAKMEEEATPECHGHITSLAVLRSHRKLGLATKLMMAAHSAMEHSNRAAFNLYTETLGYKVHDLEGKYYADGEDAYVMRKIFKG</sequence>
<dbReference type="InterPro" id="IPR016181">
    <property type="entry name" value="Acyl_CoA_acyltransferase"/>
</dbReference>
<dbReference type="FunFam" id="3.40.630.30:FF:000037">
    <property type="entry name" value="N-alpha-acetyltransferase daf-31-like"/>
    <property type="match status" value="1"/>
</dbReference>
<dbReference type="InterPro" id="IPR045047">
    <property type="entry name" value="Ard1-like"/>
</dbReference>
<dbReference type="PANTHER" id="PTHR23091">
    <property type="entry name" value="N-TERMINAL ACETYLTRANSFERASE"/>
    <property type="match status" value="1"/>
</dbReference>
<dbReference type="SUPFAM" id="SSF55729">
    <property type="entry name" value="Acyl-CoA N-acyltransferases (Nat)"/>
    <property type="match status" value="1"/>
</dbReference>
<evidence type="ECO:0000256" key="1">
    <source>
        <dbReference type="ARBA" id="ARBA00022679"/>
    </source>
</evidence>
<evidence type="ECO:0000313" key="6">
    <source>
        <dbReference type="Proteomes" id="UP000077755"/>
    </source>
</evidence>
<keyword evidence="1" id="KW-0808">Transferase</keyword>
<evidence type="ECO:0000313" key="5">
    <source>
        <dbReference type="EMBL" id="WOH04389.1"/>
    </source>
</evidence>
<dbReference type="EMBL" id="CP093348">
    <property type="protein sequence ID" value="WOH04389.1"/>
    <property type="molecule type" value="Genomic_DNA"/>
</dbReference>
<reference evidence="5" key="2">
    <citation type="submission" date="2022-03" db="EMBL/GenBank/DDBJ databases">
        <title>Draft title - Genomic analysis of global carrot germplasm unveils the trajectory of domestication and the origin of high carotenoid orange carrot.</title>
        <authorList>
            <person name="Iorizzo M."/>
            <person name="Ellison S."/>
            <person name="Senalik D."/>
            <person name="Macko-Podgorni A."/>
            <person name="Grzebelus D."/>
            <person name="Bostan H."/>
            <person name="Rolling W."/>
            <person name="Curaba J."/>
            <person name="Simon P."/>
        </authorList>
    </citation>
    <scope>NUCLEOTIDE SEQUENCE</scope>
    <source>
        <tissue evidence="5">Leaf</tissue>
    </source>
</reference>
<protein>
    <recommendedName>
        <fullName evidence="4">N-acetyltransferase domain-containing protein</fullName>
    </recommendedName>
</protein>
<dbReference type="CDD" id="cd04301">
    <property type="entry name" value="NAT_SF"/>
    <property type="match status" value="1"/>
</dbReference>
<keyword evidence="2" id="KW-0012">Acyltransferase</keyword>
<evidence type="ECO:0000259" key="4">
    <source>
        <dbReference type="Pfam" id="PF00583"/>
    </source>
</evidence>
<dbReference type="GO" id="GO:1990189">
    <property type="term" value="F:protein N-terminal-serine acetyltransferase activity"/>
    <property type="evidence" value="ECO:0007669"/>
    <property type="project" value="TreeGrafter"/>
</dbReference>
<dbReference type="GO" id="GO:1990190">
    <property type="term" value="F:protein-N-terminal-glutamate acetyltransferase activity"/>
    <property type="evidence" value="ECO:0007669"/>
    <property type="project" value="TreeGrafter"/>
</dbReference>
<dbReference type="GO" id="GO:0031415">
    <property type="term" value="C:NatA complex"/>
    <property type="evidence" value="ECO:0007669"/>
    <property type="project" value="InterPro"/>
</dbReference>
<dbReference type="AlphaFoldDB" id="A0AAF0XCC9"/>
<feature type="domain" description="N-acetyltransferase" evidence="4">
    <location>
        <begin position="27"/>
        <end position="110"/>
    </location>
</feature>
<dbReference type="Gene3D" id="3.40.630.30">
    <property type="match status" value="1"/>
</dbReference>
<organism evidence="5 6">
    <name type="scientific">Daucus carota subsp. sativus</name>
    <name type="common">Carrot</name>
    <dbReference type="NCBI Taxonomy" id="79200"/>
    <lineage>
        <taxon>Eukaryota</taxon>
        <taxon>Viridiplantae</taxon>
        <taxon>Streptophyta</taxon>
        <taxon>Embryophyta</taxon>
        <taxon>Tracheophyta</taxon>
        <taxon>Spermatophyta</taxon>
        <taxon>Magnoliopsida</taxon>
        <taxon>eudicotyledons</taxon>
        <taxon>Gunneridae</taxon>
        <taxon>Pentapetalae</taxon>
        <taxon>asterids</taxon>
        <taxon>campanulids</taxon>
        <taxon>Apiales</taxon>
        <taxon>Apiaceae</taxon>
        <taxon>Apioideae</taxon>
        <taxon>Scandiceae</taxon>
        <taxon>Daucinae</taxon>
        <taxon>Daucus</taxon>
        <taxon>Daucus sect. Daucus</taxon>
    </lineage>
</organism>
<name>A0AAF0XCC9_DAUCS</name>
<gene>
    <name evidence="5" type="ORF">DCAR_0623798</name>
</gene>
<evidence type="ECO:0000256" key="2">
    <source>
        <dbReference type="ARBA" id="ARBA00023315"/>
    </source>
</evidence>
<dbReference type="Proteomes" id="UP000077755">
    <property type="component" value="Chromosome 6"/>
</dbReference>
<accession>A0AAF0XCC9</accession>
<dbReference type="Pfam" id="PF00583">
    <property type="entry name" value="Acetyltransf_1"/>
    <property type="match status" value="1"/>
</dbReference>
<dbReference type="PANTHER" id="PTHR23091:SF4">
    <property type="entry name" value="N-TERMINAL AMINO-ACID N(ALPHA)-ACETYLTRANSFERASE NATA"/>
    <property type="match status" value="1"/>
</dbReference>
<proteinExistence type="inferred from homology"/>
<reference evidence="5" key="1">
    <citation type="journal article" date="2016" name="Nat. Genet.">
        <title>A high-quality carrot genome assembly provides new insights into carotenoid accumulation and asterid genome evolution.</title>
        <authorList>
            <person name="Iorizzo M."/>
            <person name="Ellison S."/>
            <person name="Senalik D."/>
            <person name="Zeng P."/>
            <person name="Satapoomin P."/>
            <person name="Huang J."/>
            <person name="Bowman M."/>
            <person name="Iovene M."/>
            <person name="Sanseverino W."/>
            <person name="Cavagnaro P."/>
            <person name="Yildiz M."/>
            <person name="Macko-Podgorni A."/>
            <person name="Moranska E."/>
            <person name="Grzebelus E."/>
            <person name="Grzebelus D."/>
            <person name="Ashrafi H."/>
            <person name="Zheng Z."/>
            <person name="Cheng S."/>
            <person name="Spooner D."/>
            <person name="Van Deynze A."/>
            <person name="Simon P."/>
        </authorList>
    </citation>
    <scope>NUCLEOTIDE SEQUENCE</scope>
    <source>
        <tissue evidence="5">Leaf</tissue>
    </source>
</reference>
<evidence type="ECO:0000256" key="3">
    <source>
        <dbReference type="ARBA" id="ARBA00025786"/>
    </source>
</evidence>